<evidence type="ECO:0000256" key="3">
    <source>
        <dbReference type="ARBA" id="ARBA00022723"/>
    </source>
</evidence>
<evidence type="ECO:0000259" key="6">
    <source>
        <dbReference type="Pfam" id="PF00557"/>
    </source>
</evidence>
<dbReference type="PANTHER" id="PTHR46112:SF10">
    <property type="entry name" value="DIPEPTIDASE YKVY-RELATED"/>
    <property type="match status" value="1"/>
</dbReference>
<keyword evidence="5" id="KW-0464">Manganese</keyword>
<dbReference type="InterPro" id="IPR029149">
    <property type="entry name" value="Creatin/AminoP/Spt16_N"/>
</dbReference>
<keyword evidence="3" id="KW-0479">Metal-binding</keyword>
<gene>
    <name evidence="8" type="ORF">OS242_07315</name>
</gene>
<evidence type="ECO:0000313" key="8">
    <source>
        <dbReference type="EMBL" id="MCX7569770.1"/>
    </source>
</evidence>
<dbReference type="InterPro" id="IPR050659">
    <property type="entry name" value="Peptidase_M24B"/>
</dbReference>
<dbReference type="InterPro" id="IPR000994">
    <property type="entry name" value="Pept_M24"/>
</dbReference>
<evidence type="ECO:0000256" key="5">
    <source>
        <dbReference type="ARBA" id="ARBA00023211"/>
    </source>
</evidence>
<keyword evidence="9" id="KW-1185">Reference proteome</keyword>
<comment type="similarity">
    <text evidence="2">Belongs to the peptidase M24B family.</text>
</comment>
<evidence type="ECO:0000259" key="7">
    <source>
        <dbReference type="Pfam" id="PF01321"/>
    </source>
</evidence>
<accession>A0ABT3X2H4</accession>
<dbReference type="Gene3D" id="3.40.350.10">
    <property type="entry name" value="Creatinase/prolidase N-terminal domain"/>
    <property type="match status" value="1"/>
</dbReference>
<dbReference type="Pfam" id="PF01321">
    <property type="entry name" value="Creatinase_N"/>
    <property type="match status" value="1"/>
</dbReference>
<sequence length="368" mass="39500">MTIFETRLSRIREWMAENGVDVTLVTSPPNVFYLTGFDCHPHERFMALCLQASGEATLFIPSLEKNEAEKSGFRSAIVTVSDTEDPMEKLRSVVGDGPFGALAIEKQHLTVARYEQLQTVFGEAKSVAAEELLLKMRLQKDAAEIAIMKKAAQIADRGVEAGINAIAAGKTEAEIVAVIESTMKSHGASGTSFSTIVLGGEKSALPHGSPGSRVIQAGDLVLLDLGAVYEGYCSDITRTVMVGEPTDQQREIYETVLAANLAGIAATRPGVPAMAIDAAARETITARGYGEYFTHRVGHGLGIEVHETPSMHGKNEQELVPGMVFTIEPGVYVPNVGGVRIEDDVLVTEDGVEVLTSYPKELQILAVK</sequence>
<dbReference type="InterPro" id="IPR001714">
    <property type="entry name" value="Pept_M24_MAP"/>
</dbReference>
<dbReference type="Pfam" id="PF00557">
    <property type="entry name" value="Peptidase_M24"/>
    <property type="match status" value="1"/>
</dbReference>
<dbReference type="SUPFAM" id="SSF55920">
    <property type="entry name" value="Creatinase/aminopeptidase"/>
    <property type="match status" value="1"/>
</dbReference>
<protein>
    <submittedName>
        <fullName evidence="8">Xaa-Pro peptidase family protein</fullName>
    </submittedName>
</protein>
<dbReference type="Gene3D" id="3.90.230.10">
    <property type="entry name" value="Creatinase/methionine aminopeptidase superfamily"/>
    <property type="match status" value="1"/>
</dbReference>
<dbReference type="RefSeq" id="WP_267151023.1">
    <property type="nucleotide sequence ID" value="NZ_JAPMLT010000003.1"/>
</dbReference>
<feature type="domain" description="Peptidase M24" evidence="6">
    <location>
        <begin position="147"/>
        <end position="349"/>
    </location>
</feature>
<evidence type="ECO:0000256" key="1">
    <source>
        <dbReference type="ARBA" id="ARBA00001936"/>
    </source>
</evidence>
<dbReference type="InterPro" id="IPR036005">
    <property type="entry name" value="Creatinase/aminopeptidase-like"/>
</dbReference>
<dbReference type="EMBL" id="JAPMLT010000003">
    <property type="protein sequence ID" value="MCX7569770.1"/>
    <property type="molecule type" value="Genomic_DNA"/>
</dbReference>
<comment type="caution">
    <text evidence="8">The sequence shown here is derived from an EMBL/GenBank/DDBJ whole genome shotgun (WGS) entry which is preliminary data.</text>
</comment>
<feature type="domain" description="Creatinase N-terminal" evidence="7">
    <location>
        <begin position="7"/>
        <end position="138"/>
    </location>
</feature>
<evidence type="ECO:0000256" key="2">
    <source>
        <dbReference type="ARBA" id="ARBA00008766"/>
    </source>
</evidence>
<keyword evidence="4" id="KW-0378">Hydrolase</keyword>
<comment type="cofactor">
    <cofactor evidence="1">
        <name>Mn(2+)</name>
        <dbReference type="ChEBI" id="CHEBI:29035"/>
    </cofactor>
</comment>
<dbReference type="CDD" id="cd01092">
    <property type="entry name" value="APP-like"/>
    <property type="match status" value="1"/>
</dbReference>
<name>A0ABT3X2H4_9BACL</name>
<proteinExistence type="inferred from homology"/>
<dbReference type="PANTHER" id="PTHR46112">
    <property type="entry name" value="AMINOPEPTIDASE"/>
    <property type="match status" value="1"/>
</dbReference>
<organism evidence="8 9">
    <name type="scientific">Tumebacillus lacus</name>
    <dbReference type="NCBI Taxonomy" id="2995335"/>
    <lineage>
        <taxon>Bacteria</taxon>
        <taxon>Bacillati</taxon>
        <taxon>Bacillota</taxon>
        <taxon>Bacilli</taxon>
        <taxon>Bacillales</taxon>
        <taxon>Alicyclobacillaceae</taxon>
        <taxon>Tumebacillus</taxon>
    </lineage>
</organism>
<dbReference type="InterPro" id="IPR001131">
    <property type="entry name" value="Peptidase_M24B_aminopep-P_CS"/>
</dbReference>
<dbReference type="SUPFAM" id="SSF53092">
    <property type="entry name" value="Creatinase/prolidase N-terminal domain"/>
    <property type="match status" value="1"/>
</dbReference>
<dbReference type="PRINTS" id="PR00599">
    <property type="entry name" value="MAPEPTIDASE"/>
</dbReference>
<dbReference type="PROSITE" id="PS00491">
    <property type="entry name" value="PROLINE_PEPTIDASE"/>
    <property type="match status" value="1"/>
</dbReference>
<evidence type="ECO:0000313" key="9">
    <source>
        <dbReference type="Proteomes" id="UP001208017"/>
    </source>
</evidence>
<dbReference type="InterPro" id="IPR000587">
    <property type="entry name" value="Creatinase_N"/>
</dbReference>
<reference evidence="8 9" key="1">
    <citation type="submission" date="2022-11" db="EMBL/GenBank/DDBJ databases">
        <title>Study of microbial diversity in lake waters.</title>
        <authorList>
            <person name="Zhang J."/>
        </authorList>
    </citation>
    <scope>NUCLEOTIDE SEQUENCE [LARGE SCALE GENOMIC DNA]</scope>
    <source>
        <strain evidence="8 9">DT12</strain>
    </source>
</reference>
<dbReference type="Proteomes" id="UP001208017">
    <property type="component" value="Unassembled WGS sequence"/>
</dbReference>
<evidence type="ECO:0000256" key="4">
    <source>
        <dbReference type="ARBA" id="ARBA00022801"/>
    </source>
</evidence>